<protein>
    <recommendedName>
        <fullName evidence="4">Lipopolysaccharide assembly protein A domain-containing protein</fullName>
    </recommendedName>
</protein>
<sequence>MKNITTKQIINISLIIILLIFTFQNLANVKVKLLFFGFELPLVILIAIVFFVGYFTARVFYRKKDKTPEA</sequence>
<dbReference type="AlphaFoldDB" id="A0A0S7BUW9"/>
<dbReference type="OrthoDB" id="1453715at2"/>
<evidence type="ECO:0000313" key="2">
    <source>
        <dbReference type="EMBL" id="GAP44317.1"/>
    </source>
</evidence>
<name>A0A0S7BUW9_9BACT</name>
<reference evidence="2" key="1">
    <citation type="journal article" date="2015" name="Genome Announc.">
        <title>Draft Genome Sequence of Bacteroidales Strain TBC1, a Novel Isolate from a Methanogenic Wastewater Treatment System.</title>
        <authorList>
            <person name="Tourlousse D.M."/>
            <person name="Matsuura N."/>
            <person name="Sun L."/>
            <person name="Toyonaga M."/>
            <person name="Kuroda K."/>
            <person name="Ohashi A."/>
            <person name="Cruz R."/>
            <person name="Yamaguchi T."/>
            <person name="Sekiguchi Y."/>
        </authorList>
    </citation>
    <scope>NUCLEOTIDE SEQUENCE [LARGE SCALE GENOMIC DNA]</scope>
    <source>
        <strain evidence="2">TBC1</strain>
    </source>
</reference>
<keyword evidence="3" id="KW-1185">Reference proteome</keyword>
<feature type="transmembrane region" description="Helical" evidence="1">
    <location>
        <begin position="33"/>
        <end position="57"/>
    </location>
</feature>
<dbReference type="RefSeq" id="WP_062043401.1">
    <property type="nucleotide sequence ID" value="NZ_DF968183.1"/>
</dbReference>
<feature type="transmembrane region" description="Helical" evidence="1">
    <location>
        <begin position="9"/>
        <end position="27"/>
    </location>
</feature>
<dbReference type="EMBL" id="DF968183">
    <property type="protein sequence ID" value="GAP44317.1"/>
    <property type="molecule type" value="Genomic_DNA"/>
</dbReference>
<evidence type="ECO:0000313" key="3">
    <source>
        <dbReference type="Proteomes" id="UP000053091"/>
    </source>
</evidence>
<accession>A0A0S7BUW9</accession>
<gene>
    <name evidence="2" type="ORF">TBC1_12118</name>
</gene>
<proteinExistence type="predicted"/>
<evidence type="ECO:0008006" key="4">
    <source>
        <dbReference type="Google" id="ProtNLM"/>
    </source>
</evidence>
<keyword evidence="1" id="KW-0812">Transmembrane</keyword>
<keyword evidence="1" id="KW-0472">Membrane</keyword>
<organism evidence="2">
    <name type="scientific">Lentimicrobium saccharophilum</name>
    <dbReference type="NCBI Taxonomy" id="1678841"/>
    <lineage>
        <taxon>Bacteria</taxon>
        <taxon>Pseudomonadati</taxon>
        <taxon>Bacteroidota</taxon>
        <taxon>Bacteroidia</taxon>
        <taxon>Bacteroidales</taxon>
        <taxon>Lentimicrobiaceae</taxon>
        <taxon>Lentimicrobium</taxon>
    </lineage>
</organism>
<evidence type="ECO:0000256" key="1">
    <source>
        <dbReference type="SAM" id="Phobius"/>
    </source>
</evidence>
<keyword evidence="1" id="KW-1133">Transmembrane helix</keyword>
<dbReference type="Proteomes" id="UP000053091">
    <property type="component" value="Unassembled WGS sequence"/>
</dbReference>